<organism evidence="10 11">
    <name type="scientific">Neolewinella antarctica</name>
    <dbReference type="NCBI Taxonomy" id="442734"/>
    <lineage>
        <taxon>Bacteria</taxon>
        <taxon>Pseudomonadati</taxon>
        <taxon>Bacteroidota</taxon>
        <taxon>Saprospiria</taxon>
        <taxon>Saprospirales</taxon>
        <taxon>Lewinellaceae</taxon>
        <taxon>Neolewinella</taxon>
    </lineage>
</organism>
<keyword evidence="4 7" id="KW-0812">Transmembrane</keyword>
<keyword evidence="5 7" id="KW-1133">Transmembrane helix</keyword>
<reference evidence="10 11" key="1">
    <citation type="submission" date="2020-03" db="EMBL/GenBank/DDBJ databases">
        <title>Genomic Encyclopedia of Type Strains, Phase IV (KMG-IV): sequencing the most valuable type-strain genomes for metagenomic binning, comparative biology and taxonomic classification.</title>
        <authorList>
            <person name="Goeker M."/>
        </authorList>
    </citation>
    <scope>NUCLEOTIDE SEQUENCE [LARGE SCALE GENOMIC DNA]</scope>
    <source>
        <strain evidence="10 11">DSM 105096</strain>
    </source>
</reference>
<dbReference type="InterPro" id="IPR010920">
    <property type="entry name" value="LSM_dom_sf"/>
</dbReference>
<dbReference type="SUPFAM" id="SSF50182">
    <property type="entry name" value="Sm-like ribonucleoproteins"/>
    <property type="match status" value="1"/>
</dbReference>
<evidence type="ECO:0000313" key="11">
    <source>
        <dbReference type="Proteomes" id="UP000770785"/>
    </source>
</evidence>
<protein>
    <submittedName>
        <fullName evidence="10">Small conductance mechanosensitive channel</fullName>
    </submittedName>
</protein>
<dbReference type="Proteomes" id="UP000770785">
    <property type="component" value="Unassembled WGS sequence"/>
</dbReference>
<evidence type="ECO:0000256" key="3">
    <source>
        <dbReference type="ARBA" id="ARBA00022475"/>
    </source>
</evidence>
<dbReference type="InterPro" id="IPR008910">
    <property type="entry name" value="MSC_TM_helix"/>
</dbReference>
<evidence type="ECO:0000256" key="1">
    <source>
        <dbReference type="ARBA" id="ARBA00004651"/>
    </source>
</evidence>
<dbReference type="Gene3D" id="1.10.287.1260">
    <property type="match status" value="1"/>
</dbReference>
<evidence type="ECO:0000256" key="5">
    <source>
        <dbReference type="ARBA" id="ARBA00022989"/>
    </source>
</evidence>
<feature type="transmembrane region" description="Helical" evidence="7">
    <location>
        <begin position="97"/>
        <end position="116"/>
    </location>
</feature>
<dbReference type="InterPro" id="IPR006685">
    <property type="entry name" value="MscS_channel_2nd"/>
</dbReference>
<feature type="domain" description="Mechanosensitive ion channel MscS" evidence="8">
    <location>
        <begin position="118"/>
        <end position="184"/>
    </location>
</feature>
<dbReference type="InterPro" id="IPR045275">
    <property type="entry name" value="MscS_archaea/bacteria_type"/>
</dbReference>
<dbReference type="InterPro" id="IPR011066">
    <property type="entry name" value="MscS_channel_C_sf"/>
</dbReference>
<dbReference type="InterPro" id="IPR023408">
    <property type="entry name" value="MscS_beta-dom_sf"/>
</dbReference>
<gene>
    <name evidence="10" type="ORF">GGR27_000170</name>
</gene>
<feature type="transmembrane region" description="Helical" evidence="7">
    <location>
        <begin position="71"/>
        <end position="91"/>
    </location>
</feature>
<feature type="transmembrane region" description="Helical" evidence="7">
    <location>
        <begin position="31"/>
        <end position="51"/>
    </location>
</feature>
<dbReference type="Pfam" id="PF00924">
    <property type="entry name" value="MS_channel_2nd"/>
    <property type="match status" value="1"/>
</dbReference>
<evidence type="ECO:0000259" key="9">
    <source>
        <dbReference type="Pfam" id="PF21082"/>
    </source>
</evidence>
<keyword evidence="11" id="KW-1185">Reference proteome</keyword>
<dbReference type="PANTHER" id="PTHR30221:SF1">
    <property type="entry name" value="SMALL-CONDUCTANCE MECHANOSENSITIVE CHANNEL"/>
    <property type="match status" value="1"/>
</dbReference>
<dbReference type="InterPro" id="IPR006686">
    <property type="entry name" value="MscS_channel_CS"/>
</dbReference>
<evidence type="ECO:0000256" key="6">
    <source>
        <dbReference type="ARBA" id="ARBA00023136"/>
    </source>
</evidence>
<comment type="caution">
    <text evidence="10">The sequence shown here is derived from an EMBL/GenBank/DDBJ whole genome shotgun (WGS) entry which is preliminary data.</text>
</comment>
<dbReference type="Gene3D" id="3.30.70.100">
    <property type="match status" value="1"/>
</dbReference>
<evidence type="ECO:0000256" key="4">
    <source>
        <dbReference type="ARBA" id="ARBA00022692"/>
    </source>
</evidence>
<dbReference type="RefSeq" id="WP_168035506.1">
    <property type="nucleotide sequence ID" value="NZ_JAATJH010000001.1"/>
</dbReference>
<dbReference type="PANTHER" id="PTHR30221">
    <property type="entry name" value="SMALL-CONDUCTANCE MECHANOSENSITIVE CHANNEL"/>
    <property type="match status" value="1"/>
</dbReference>
<comment type="similarity">
    <text evidence="2">Belongs to the MscS (TC 1.A.23) family.</text>
</comment>
<dbReference type="Pfam" id="PF05552">
    <property type="entry name" value="MS_channel_1st_1"/>
    <property type="match status" value="1"/>
</dbReference>
<dbReference type="EMBL" id="JAATJH010000001">
    <property type="protein sequence ID" value="NJC24689.1"/>
    <property type="molecule type" value="Genomic_DNA"/>
</dbReference>
<keyword evidence="6 7" id="KW-0472">Membrane</keyword>
<name>A0ABX0X6Q8_9BACT</name>
<evidence type="ECO:0000256" key="2">
    <source>
        <dbReference type="ARBA" id="ARBA00008017"/>
    </source>
</evidence>
<comment type="subcellular location">
    <subcellularLocation>
        <location evidence="1">Cell membrane</location>
        <topology evidence="1">Multi-pass membrane protein</topology>
    </subcellularLocation>
</comment>
<sequence length="311" mass="35026">MFLFKLFGLELDFAPLTEELKDWWEAVLHHLPNIILALIVAVIGYVVASFLKKYFDKLSRRLVRDRTIQLLVSSILTSVLVIIIMMLILSVLNLTGVVNTIVGAAGVIGLALSLAFQDPILNFFSGILLTIKHLFEVGDLIEVEGYMGIVKEINLRHTSIQTLQGQDVMIPNRIVAQNPLKNYNSLRMRRVDLECGVSYGDDLGKVKEVTIKAIKDNVEYDEKRDVQLFFTEFGDSSVNYSVRFWLDQAKTAQPDYLRAKSDAIMAIFNAYNDNDIMIPFPIRTLDFGIKGGEKLNEMLTHADAGRPVGKN</sequence>
<dbReference type="Pfam" id="PF21082">
    <property type="entry name" value="MS_channel_3rd"/>
    <property type="match status" value="1"/>
</dbReference>
<evidence type="ECO:0000313" key="10">
    <source>
        <dbReference type="EMBL" id="NJC24689.1"/>
    </source>
</evidence>
<dbReference type="Gene3D" id="2.30.30.60">
    <property type="match status" value="1"/>
</dbReference>
<dbReference type="SUPFAM" id="SSF82861">
    <property type="entry name" value="Mechanosensitive channel protein MscS (YggB), transmembrane region"/>
    <property type="match status" value="1"/>
</dbReference>
<evidence type="ECO:0000259" key="8">
    <source>
        <dbReference type="Pfam" id="PF00924"/>
    </source>
</evidence>
<proteinExistence type="inferred from homology"/>
<feature type="domain" description="Mechanosensitive ion channel MscS C-terminal" evidence="9">
    <location>
        <begin position="191"/>
        <end position="276"/>
    </location>
</feature>
<keyword evidence="3" id="KW-1003">Cell membrane</keyword>
<dbReference type="InterPro" id="IPR011014">
    <property type="entry name" value="MscS_channel_TM-2"/>
</dbReference>
<accession>A0ABX0X6Q8</accession>
<evidence type="ECO:0000256" key="7">
    <source>
        <dbReference type="SAM" id="Phobius"/>
    </source>
</evidence>
<dbReference type="PROSITE" id="PS01246">
    <property type="entry name" value="UPF0003"/>
    <property type="match status" value="1"/>
</dbReference>
<dbReference type="SUPFAM" id="SSF82689">
    <property type="entry name" value="Mechanosensitive channel protein MscS (YggB), C-terminal domain"/>
    <property type="match status" value="1"/>
</dbReference>
<dbReference type="InterPro" id="IPR049278">
    <property type="entry name" value="MS_channel_C"/>
</dbReference>